<evidence type="ECO:0000313" key="2">
    <source>
        <dbReference type="Proteomes" id="UP001497382"/>
    </source>
</evidence>
<reference evidence="1 2" key="1">
    <citation type="submission" date="2024-04" db="EMBL/GenBank/DDBJ databases">
        <authorList>
            <person name="Rising A."/>
            <person name="Reimegard J."/>
            <person name="Sonavane S."/>
            <person name="Akerstrom W."/>
            <person name="Nylinder S."/>
            <person name="Hedman E."/>
            <person name="Kallberg Y."/>
        </authorList>
    </citation>
    <scope>NUCLEOTIDE SEQUENCE [LARGE SCALE GENOMIC DNA]</scope>
</reference>
<keyword evidence="2" id="KW-1185">Reference proteome</keyword>
<dbReference type="AlphaFoldDB" id="A0AAV2A6T4"/>
<gene>
    <name evidence="1" type="ORF">LARSCL_LOCUS10524</name>
</gene>
<comment type="caution">
    <text evidence="1">The sequence shown here is derived from an EMBL/GenBank/DDBJ whole genome shotgun (WGS) entry which is preliminary data.</text>
</comment>
<proteinExistence type="predicted"/>
<accession>A0AAV2A6T4</accession>
<sequence>MLTVGPGWLITSPTVPDSELMSTPTSLELTQLKILQMSRSIKHLLWLQLLL</sequence>
<protein>
    <submittedName>
        <fullName evidence="1">Uncharacterized protein</fullName>
    </submittedName>
</protein>
<dbReference type="Proteomes" id="UP001497382">
    <property type="component" value="Unassembled WGS sequence"/>
</dbReference>
<evidence type="ECO:0000313" key="1">
    <source>
        <dbReference type="EMBL" id="CAL1279668.1"/>
    </source>
</evidence>
<organism evidence="1 2">
    <name type="scientific">Larinioides sclopetarius</name>
    <dbReference type="NCBI Taxonomy" id="280406"/>
    <lineage>
        <taxon>Eukaryota</taxon>
        <taxon>Metazoa</taxon>
        <taxon>Ecdysozoa</taxon>
        <taxon>Arthropoda</taxon>
        <taxon>Chelicerata</taxon>
        <taxon>Arachnida</taxon>
        <taxon>Araneae</taxon>
        <taxon>Araneomorphae</taxon>
        <taxon>Entelegynae</taxon>
        <taxon>Araneoidea</taxon>
        <taxon>Araneidae</taxon>
        <taxon>Larinioides</taxon>
    </lineage>
</organism>
<dbReference type="EMBL" id="CAXIEN010000124">
    <property type="protein sequence ID" value="CAL1279668.1"/>
    <property type="molecule type" value="Genomic_DNA"/>
</dbReference>
<name>A0AAV2A6T4_9ARAC</name>